<dbReference type="Gene3D" id="3.40.50.2300">
    <property type="match status" value="1"/>
</dbReference>
<sequence>MSDTAIICVDDETVILEGLKEQLIRRFGEKYLYEVAESTTEAWEIIEELIESDVGILIIVSDWLMPGMKGDEFLIRVHQKFPNVITVMLTGQADEAAIGRVKQEANLHRCLYKPWTEEELSEAIISGLEQSDV</sequence>
<accession>A0A8J7DVA4</accession>
<dbReference type="RefSeq" id="WP_194028768.1">
    <property type="nucleotide sequence ID" value="NZ_JADEWZ010000008.1"/>
</dbReference>
<dbReference type="InterPro" id="IPR050595">
    <property type="entry name" value="Bact_response_regulator"/>
</dbReference>
<evidence type="ECO:0000313" key="4">
    <source>
        <dbReference type="EMBL" id="MBE9115679.1"/>
    </source>
</evidence>
<dbReference type="PANTHER" id="PTHR44591">
    <property type="entry name" value="STRESS RESPONSE REGULATOR PROTEIN 1"/>
    <property type="match status" value="1"/>
</dbReference>
<gene>
    <name evidence="4" type="ORF">IQ249_07195</name>
</gene>
<evidence type="ECO:0000256" key="1">
    <source>
        <dbReference type="ARBA" id="ARBA00022553"/>
    </source>
</evidence>
<feature type="modified residue" description="4-aspartylphosphate" evidence="2">
    <location>
        <position position="62"/>
    </location>
</feature>
<dbReference type="PANTHER" id="PTHR44591:SF19">
    <property type="entry name" value="TWO-COMPONENT RESPONSE REGULATOR-RELATED"/>
    <property type="match status" value="1"/>
</dbReference>
<reference evidence="4" key="1">
    <citation type="submission" date="2020-10" db="EMBL/GenBank/DDBJ databases">
        <authorList>
            <person name="Castelo-Branco R."/>
            <person name="Eusebio N."/>
            <person name="Adriana R."/>
            <person name="Vieira A."/>
            <person name="Brugerolle De Fraissinette N."/>
            <person name="Rezende De Castro R."/>
            <person name="Schneider M.P."/>
            <person name="Vasconcelos V."/>
            <person name="Leao P.N."/>
        </authorList>
    </citation>
    <scope>NUCLEOTIDE SEQUENCE</scope>
    <source>
        <strain evidence="4">LEGE 07157</strain>
    </source>
</reference>
<comment type="caution">
    <text evidence="4">The sequence shown here is derived from an EMBL/GenBank/DDBJ whole genome shotgun (WGS) entry which is preliminary data.</text>
</comment>
<dbReference type="GO" id="GO:0000160">
    <property type="term" value="P:phosphorelay signal transduction system"/>
    <property type="evidence" value="ECO:0007669"/>
    <property type="project" value="InterPro"/>
</dbReference>
<evidence type="ECO:0000259" key="3">
    <source>
        <dbReference type="PROSITE" id="PS50110"/>
    </source>
</evidence>
<name>A0A8J7DVA4_9CYAN</name>
<protein>
    <submittedName>
        <fullName evidence="4">Response regulator</fullName>
    </submittedName>
</protein>
<dbReference type="PROSITE" id="PS50110">
    <property type="entry name" value="RESPONSE_REGULATORY"/>
    <property type="match status" value="1"/>
</dbReference>
<dbReference type="Proteomes" id="UP000654482">
    <property type="component" value="Unassembled WGS sequence"/>
</dbReference>
<dbReference type="SMART" id="SM00448">
    <property type="entry name" value="REC"/>
    <property type="match status" value="1"/>
</dbReference>
<dbReference type="InterPro" id="IPR011006">
    <property type="entry name" value="CheY-like_superfamily"/>
</dbReference>
<dbReference type="Pfam" id="PF00072">
    <property type="entry name" value="Response_reg"/>
    <property type="match status" value="1"/>
</dbReference>
<evidence type="ECO:0000313" key="5">
    <source>
        <dbReference type="Proteomes" id="UP000654482"/>
    </source>
</evidence>
<feature type="domain" description="Response regulatory" evidence="3">
    <location>
        <begin position="5"/>
        <end position="128"/>
    </location>
</feature>
<dbReference type="EMBL" id="JADEWZ010000008">
    <property type="protein sequence ID" value="MBE9115679.1"/>
    <property type="molecule type" value="Genomic_DNA"/>
</dbReference>
<proteinExistence type="predicted"/>
<keyword evidence="5" id="KW-1185">Reference proteome</keyword>
<organism evidence="4 5">
    <name type="scientific">Lusitaniella coriacea LEGE 07157</name>
    <dbReference type="NCBI Taxonomy" id="945747"/>
    <lineage>
        <taxon>Bacteria</taxon>
        <taxon>Bacillati</taxon>
        <taxon>Cyanobacteriota</taxon>
        <taxon>Cyanophyceae</taxon>
        <taxon>Spirulinales</taxon>
        <taxon>Lusitaniellaceae</taxon>
        <taxon>Lusitaniella</taxon>
    </lineage>
</organism>
<evidence type="ECO:0000256" key="2">
    <source>
        <dbReference type="PROSITE-ProRule" id="PRU00169"/>
    </source>
</evidence>
<keyword evidence="1 2" id="KW-0597">Phosphoprotein</keyword>
<dbReference type="InterPro" id="IPR001789">
    <property type="entry name" value="Sig_transdc_resp-reg_receiver"/>
</dbReference>
<dbReference type="SUPFAM" id="SSF52172">
    <property type="entry name" value="CheY-like"/>
    <property type="match status" value="1"/>
</dbReference>
<dbReference type="AlphaFoldDB" id="A0A8J7DVA4"/>